<dbReference type="PANTHER" id="PTHR43403">
    <property type="entry name" value="NAD-SPECIFIC GLUTAMATE DEHYDROGENASE"/>
    <property type="match status" value="1"/>
</dbReference>
<gene>
    <name evidence="2" type="ORF">COB20_16285</name>
</gene>
<comment type="caution">
    <text evidence="2">The sequence shown here is derived from an EMBL/GenBank/DDBJ whole genome shotgun (WGS) entry which is preliminary data.</text>
</comment>
<dbReference type="GO" id="GO:0004069">
    <property type="term" value="F:L-aspartate:2-oxoglutarate aminotransferase activity"/>
    <property type="evidence" value="ECO:0007669"/>
    <property type="project" value="InterPro"/>
</dbReference>
<proteinExistence type="predicted"/>
<dbReference type="Proteomes" id="UP000218767">
    <property type="component" value="Unassembled WGS sequence"/>
</dbReference>
<name>A0A2A4WSS7_9GAMM</name>
<evidence type="ECO:0000313" key="3">
    <source>
        <dbReference type="Proteomes" id="UP000218767"/>
    </source>
</evidence>
<reference evidence="3" key="1">
    <citation type="submission" date="2017-08" db="EMBL/GenBank/DDBJ databases">
        <title>A dynamic microbial community with high functional redundancy inhabits the cold, oxic subseafloor aquifer.</title>
        <authorList>
            <person name="Tully B.J."/>
            <person name="Wheat C.G."/>
            <person name="Glazer B.T."/>
            <person name="Huber J.A."/>
        </authorList>
    </citation>
    <scope>NUCLEOTIDE SEQUENCE [LARGE SCALE GENOMIC DNA]</scope>
</reference>
<organism evidence="2 3">
    <name type="scientific">SAR86 cluster bacterium</name>
    <dbReference type="NCBI Taxonomy" id="2030880"/>
    <lineage>
        <taxon>Bacteria</taxon>
        <taxon>Pseudomonadati</taxon>
        <taxon>Pseudomonadota</taxon>
        <taxon>Gammaproteobacteria</taxon>
        <taxon>SAR86 cluster</taxon>
    </lineage>
</organism>
<feature type="domain" description="NAD-specific glutamate dehydrogenase C-terminal" evidence="1">
    <location>
        <begin position="2"/>
        <end position="243"/>
    </location>
</feature>
<sequence length="253" mass="28970">MVKATVMAKDIFDIEKYWLQIEALDYKISADAQAVMMTRLTRLLRRATRWLLRHQDNVMDFAEAQRIFAGQIKAIRKMFPQKLPPDFQGMFTEKFEGLVADAVPEDLARDITRCEFLFPATSFIDISQTCDEKLATVVEVYYALGEELQLNWLGKMINQLRVSNNWQALARESYLDDLAWQQRILTANIVGRSDKSGSAASKVAKWSEESAASLSRAKQMLEFLKAEIDPDYAMFSVVLRELQALAQQTVIKN</sequence>
<dbReference type="PANTHER" id="PTHR43403:SF1">
    <property type="entry name" value="NAD-SPECIFIC GLUTAMATE DEHYDROGENASE"/>
    <property type="match status" value="1"/>
</dbReference>
<dbReference type="Pfam" id="PF21074">
    <property type="entry name" value="GDH_C"/>
    <property type="match status" value="1"/>
</dbReference>
<evidence type="ECO:0000313" key="2">
    <source>
        <dbReference type="EMBL" id="PCI73380.1"/>
    </source>
</evidence>
<dbReference type="GO" id="GO:0006538">
    <property type="term" value="P:L-glutamate catabolic process"/>
    <property type="evidence" value="ECO:0007669"/>
    <property type="project" value="InterPro"/>
</dbReference>
<dbReference type="InterPro" id="IPR007780">
    <property type="entry name" value="NAD_Glu_DH_bac"/>
</dbReference>
<accession>A0A2A4WSS7</accession>
<protein>
    <recommendedName>
        <fullName evidence="1">NAD-specific glutamate dehydrogenase C-terminal domain-containing protein</fullName>
    </recommendedName>
</protein>
<dbReference type="AlphaFoldDB" id="A0A2A4WSS7"/>
<evidence type="ECO:0000259" key="1">
    <source>
        <dbReference type="Pfam" id="PF21074"/>
    </source>
</evidence>
<dbReference type="EMBL" id="NVUL01000124">
    <property type="protein sequence ID" value="PCI73380.1"/>
    <property type="molecule type" value="Genomic_DNA"/>
</dbReference>
<dbReference type="GO" id="GO:0004352">
    <property type="term" value="F:glutamate dehydrogenase (NAD+) activity"/>
    <property type="evidence" value="ECO:0007669"/>
    <property type="project" value="InterPro"/>
</dbReference>
<dbReference type="InterPro" id="IPR048381">
    <property type="entry name" value="GDH_C"/>
</dbReference>